<dbReference type="EMBL" id="CAMXCT020005368">
    <property type="protein sequence ID" value="CAL1165543.1"/>
    <property type="molecule type" value="Genomic_DNA"/>
</dbReference>
<dbReference type="OrthoDB" id="418735at2759"/>
<evidence type="ECO:0000313" key="4">
    <source>
        <dbReference type="Proteomes" id="UP001152797"/>
    </source>
</evidence>
<sequence length="1344" mass="147951">MHAKSQTLTKEFVLQTVGPGPTGANHLRTQAVYKDNQPEPRVGVPNLAIPPNAELLHSASDHVASETNAKDPVTEVPHESSFASDPTHALSPTVYRTVGDQCGDGTSVVPGYLDSNNSALSPAVNPDAKDVSPGNVLANHVTQVMQPTESRHAENKEYPKKIPYVADTMDHQTQHGTAPALSPFFQAKPLPRLGCGGPTHNMDAVCHEGKAGEPNLHSKDSAHALRPAVYREEPTASSRSPEIDNSDQPRFAQEGWMVPQSISHTGDNADQPRPTQERWMTSPPISHTGMPEALPMAVYRNLGDAHQDDFTRNLHANEASSSCRNLNTVADPMHAAIHDPPTLFQAKPLPRLGCGGPSPFGDSHVTATELDSNQDDENTELSGEARNDHAAKRHCTGPRDDTCSHGHVGQLIKQEDMQSQEVDLDPEESTNVHQPEGTHSPITVGSETPTIPDSIQLQPVLKGSIHWQQYHEIFWFAADIPGTHLERVWELGPCCTFSDWQETTIASLDPTKAKLQDETSVALPRNCAQVLIDDELTLLKVEPQVPLLEQQHIQTLSGVLYDQFGPLSAGQTTDYGTLLFMEPLTHGVNSRELVFVLAAFTQTSMTWHVCKQTNQIYASFDGPKPAVDFMCQFFSFALTAHSLNMLGRKAEKNNNGDLTFRPTRENGVAPPNSFLIAISIAAARTLLDSLETDEHQEPARLVTLKWAGRPVWHGKLLSSTNLGTIECILRYCFAPWGFTTAFRMICQGQQVPMEMNIASLPGDPKRKDLLIHAVMAIRGGGQGTKMQQRAVQQNALASTLLDHGFNLAWTTKTVDTIMDKYGLGKLQTINAQPMGGAKIQAILQLCKDAGITIPDLGKSKSGNELPGSASQKRKNAEVWVREGQKISADELGVLVVGPINVHSALVSEEVTFPCLNNDHQMVLINATMIQLGAKAIQHKQGDPKQVPSETCSLVAVTMYREDWQEDDWRSITTNPVTFVRKQLESEGLSMGIQAVWGKSLRHNRSPATPIQAMTVQVHMTVEDAMMERLLIRSGFNRLFLTPKTQVGRLNPAYKVIWIPGDVPKITSLSTKCQACVGLVRGRQGKGYGLRFHQDKYDAAWAVLMPGVTPPQNTPGDKVYKLQNLPFGCTKLMLQNWVETMKWDACPIRALGPQTWLVRAEADIPEGISMFNSNPILARLLPPRDQQGPEKILLGPRPKPQATAHADPWHLELGQDPWANYGPHKGVSKTTSSAMPPQQGPTEKRFLEQDAKIATMQASIDQLTQAQAVHTKHVESQLKQAAQREQDNLCKMDKALKHIEHTVDTALTKSMHHYQATMDEKFQELKHLFMNNKRSAPADAEDMDD</sequence>
<evidence type="ECO:0000313" key="2">
    <source>
        <dbReference type="EMBL" id="CAI4012168.1"/>
    </source>
</evidence>
<dbReference type="Proteomes" id="UP001152797">
    <property type="component" value="Unassembled WGS sequence"/>
</dbReference>
<name>A0A9P1DP27_9DINO</name>
<feature type="region of interest" description="Disordered" evidence="1">
    <location>
        <begin position="1212"/>
        <end position="1240"/>
    </location>
</feature>
<comment type="caution">
    <text evidence="2">The sequence shown here is derived from an EMBL/GenBank/DDBJ whole genome shotgun (WGS) entry which is preliminary data.</text>
</comment>
<reference evidence="2" key="1">
    <citation type="submission" date="2022-10" db="EMBL/GenBank/DDBJ databases">
        <authorList>
            <person name="Chen Y."/>
            <person name="Dougan E. K."/>
            <person name="Chan C."/>
            <person name="Rhodes N."/>
            <person name="Thang M."/>
        </authorList>
    </citation>
    <scope>NUCLEOTIDE SEQUENCE</scope>
</reference>
<keyword evidence="3" id="KW-0489">Methyltransferase</keyword>
<evidence type="ECO:0000256" key="1">
    <source>
        <dbReference type="SAM" id="MobiDB-lite"/>
    </source>
</evidence>
<protein>
    <submittedName>
        <fullName evidence="3">Modification methylase MspI</fullName>
    </submittedName>
</protein>
<feature type="region of interest" description="Disordered" evidence="1">
    <location>
        <begin position="372"/>
        <end position="406"/>
    </location>
</feature>
<dbReference type="GO" id="GO:0032259">
    <property type="term" value="P:methylation"/>
    <property type="evidence" value="ECO:0007669"/>
    <property type="project" value="UniProtKB-KW"/>
</dbReference>
<dbReference type="EMBL" id="CAMXCT010005368">
    <property type="protein sequence ID" value="CAI4012168.1"/>
    <property type="molecule type" value="Genomic_DNA"/>
</dbReference>
<dbReference type="EMBL" id="CAMXCT030005368">
    <property type="protein sequence ID" value="CAL4799480.1"/>
    <property type="molecule type" value="Genomic_DNA"/>
</dbReference>
<keyword evidence="4" id="KW-1185">Reference proteome</keyword>
<proteinExistence type="predicted"/>
<accession>A0A9P1DP27</accession>
<gene>
    <name evidence="2" type="ORF">C1SCF055_LOCUS37262</name>
</gene>
<dbReference type="GO" id="GO:0008168">
    <property type="term" value="F:methyltransferase activity"/>
    <property type="evidence" value="ECO:0007669"/>
    <property type="project" value="UniProtKB-KW"/>
</dbReference>
<keyword evidence="3" id="KW-0808">Transferase</keyword>
<organism evidence="2">
    <name type="scientific">Cladocopium goreaui</name>
    <dbReference type="NCBI Taxonomy" id="2562237"/>
    <lineage>
        <taxon>Eukaryota</taxon>
        <taxon>Sar</taxon>
        <taxon>Alveolata</taxon>
        <taxon>Dinophyceae</taxon>
        <taxon>Suessiales</taxon>
        <taxon>Symbiodiniaceae</taxon>
        <taxon>Cladocopium</taxon>
    </lineage>
</organism>
<reference evidence="3 4" key="2">
    <citation type="submission" date="2024-05" db="EMBL/GenBank/DDBJ databases">
        <authorList>
            <person name="Chen Y."/>
            <person name="Shah S."/>
            <person name="Dougan E. K."/>
            <person name="Thang M."/>
            <person name="Chan C."/>
        </authorList>
    </citation>
    <scope>NUCLEOTIDE SEQUENCE [LARGE SCALE GENOMIC DNA]</scope>
</reference>
<evidence type="ECO:0000313" key="3">
    <source>
        <dbReference type="EMBL" id="CAL4799480.1"/>
    </source>
</evidence>